<name>A0A815QE33_9BILA</name>
<evidence type="ECO:0000256" key="4">
    <source>
        <dbReference type="ARBA" id="ARBA00022490"/>
    </source>
</evidence>
<keyword evidence="5" id="KW-0560">Oxidoreductase</keyword>
<dbReference type="EMBL" id="CAJNOH010001236">
    <property type="protein sequence ID" value="CAF1193721.1"/>
    <property type="molecule type" value="Genomic_DNA"/>
</dbReference>
<evidence type="ECO:0000256" key="5">
    <source>
        <dbReference type="ARBA" id="ARBA00023002"/>
    </source>
</evidence>
<evidence type="ECO:0000313" key="9">
    <source>
        <dbReference type="EMBL" id="CAF1461975.1"/>
    </source>
</evidence>
<evidence type="ECO:0000256" key="3">
    <source>
        <dbReference type="ARBA" id="ARBA00013119"/>
    </source>
</evidence>
<dbReference type="EMBL" id="CAJNOL010002101">
    <property type="protein sequence ID" value="CAF1461975.1"/>
    <property type="molecule type" value="Genomic_DNA"/>
</dbReference>
<dbReference type="EC" id="1.2.1.12" evidence="3"/>
<sequence length="193" mass="21492">MFYENEIFILHIITTHDATIDLYWSSPSSKFDLTIMEINLTSSSSSHYLWYLQTKNIENLLPIVQHDEIQRFHEGIVLISKDDLYSYSSALSNTKVGINGFVLDVFVYSKTAERIVESTGVLPILVKYQSYLHAGAKKATSYTTNCLSPLAKVVHKKFGTIEVVDGSSNKNWCDGLGATQNIISSSTGDAKAI</sequence>
<comment type="caution">
    <text evidence="9">The sequence shown here is derived from an EMBL/GenBank/DDBJ whole genome shotgun (WGS) entry which is preliminary data.</text>
</comment>
<evidence type="ECO:0000256" key="2">
    <source>
        <dbReference type="ARBA" id="ARBA00007406"/>
    </source>
</evidence>
<dbReference type="GO" id="GO:0004365">
    <property type="term" value="F:glyceraldehyde-3-phosphate dehydrogenase (NAD+) (phosphorylating) activity"/>
    <property type="evidence" value="ECO:0007669"/>
    <property type="project" value="UniProtKB-EC"/>
</dbReference>
<comment type="pathway">
    <text evidence="1">Carbohydrate degradation; glycolysis; pyruvate from D-glyceraldehyde 3-phosphate: step 1/5.</text>
</comment>
<dbReference type="PANTHER" id="PTHR10836">
    <property type="entry name" value="GLYCERALDEHYDE 3-PHOSPHATE DEHYDROGENASE"/>
    <property type="match status" value="1"/>
</dbReference>
<dbReference type="InterPro" id="IPR020831">
    <property type="entry name" value="GlycerAld/Erythrose_P_DH"/>
</dbReference>
<dbReference type="InterPro" id="IPR036291">
    <property type="entry name" value="NAD(P)-bd_dom_sf"/>
</dbReference>
<proteinExistence type="inferred from homology"/>
<dbReference type="GO" id="GO:0006096">
    <property type="term" value="P:glycolytic process"/>
    <property type="evidence" value="ECO:0007669"/>
    <property type="project" value="TreeGrafter"/>
</dbReference>
<accession>A0A815QE33</accession>
<comment type="catalytic activity">
    <reaction evidence="7">
        <text>D-glyceraldehyde 3-phosphate + phosphate + NAD(+) = (2R)-3-phospho-glyceroyl phosphate + NADH + H(+)</text>
        <dbReference type="Rhea" id="RHEA:10300"/>
        <dbReference type="ChEBI" id="CHEBI:15378"/>
        <dbReference type="ChEBI" id="CHEBI:43474"/>
        <dbReference type="ChEBI" id="CHEBI:57540"/>
        <dbReference type="ChEBI" id="CHEBI:57604"/>
        <dbReference type="ChEBI" id="CHEBI:57945"/>
        <dbReference type="ChEBI" id="CHEBI:59776"/>
        <dbReference type="EC" id="1.2.1.12"/>
    </reaction>
</comment>
<evidence type="ECO:0000256" key="1">
    <source>
        <dbReference type="ARBA" id="ARBA00004869"/>
    </source>
</evidence>
<dbReference type="SUPFAM" id="SSF51735">
    <property type="entry name" value="NAD(P)-binding Rossmann-fold domains"/>
    <property type="match status" value="1"/>
</dbReference>
<keyword evidence="10" id="KW-1185">Reference proteome</keyword>
<gene>
    <name evidence="9" type="ORF">JXQ802_LOCUS38223</name>
    <name evidence="8" type="ORF">PYM288_LOCUS24483</name>
</gene>
<dbReference type="Proteomes" id="UP000663870">
    <property type="component" value="Unassembled WGS sequence"/>
</dbReference>
<evidence type="ECO:0000313" key="10">
    <source>
        <dbReference type="Proteomes" id="UP000663870"/>
    </source>
</evidence>
<dbReference type="PANTHER" id="PTHR10836:SF111">
    <property type="entry name" value="GLYCERALDEHYDE-3-PHOSPHATE DEHYDROGENASE"/>
    <property type="match status" value="1"/>
</dbReference>
<keyword evidence="6" id="KW-0520">NAD</keyword>
<dbReference type="SUPFAM" id="SSF55347">
    <property type="entry name" value="Glyceraldehyde-3-phosphate dehydrogenase-like, C-terminal domain"/>
    <property type="match status" value="1"/>
</dbReference>
<evidence type="ECO:0000256" key="7">
    <source>
        <dbReference type="ARBA" id="ARBA00047698"/>
    </source>
</evidence>
<protein>
    <recommendedName>
        <fullName evidence="3">glyceraldehyde-3-phosphate dehydrogenase (phosphorylating)</fullName>
        <ecNumber evidence="3">1.2.1.12</ecNumber>
    </recommendedName>
</protein>
<evidence type="ECO:0000313" key="8">
    <source>
        <dbReference type="EMBL" id="CAF1193721.1"/>
    </source>
</evidence>
<dbReference type="AlphaFoldDB" id="A0A815QE33"/>
<comment type="similarity">
    <text evidence="2">Belongs to the glyceraldehyde-3-phosphate dehydrogenase family.</text>
</comment>
<evidence type="ECO:0000256" key="6">
    <source>
        <dbReference type="ARBA" id="ARBA00023027"/>
    </source>
</evidence>
<dbReference type="GO" id="GO:0005829">
    <property type="term" value="C:cytosol"/>
    <property type="evidence" value="ECO:0007669"/>
    <property type="project" value="TreeGrafter"/>
</dbReference>
<reference evidence="9" key="1">
    <citation type="submission" date="2021-02" db="EMBL/GenBank/DDBJ databases">
        <authorList>
            <person name="Nowell W R."/>
        </authorList>
    </citation>
    <scope>NUCLEOTIDE SEQUENCE</scope>
</reference>
<dbReference type="Gene3D" id="3.30.360.10">
    <property type="entry name" value="Dihydrodipicolinate Reductase, domain 2"/>
    <property type="match status" value="1"/>
</dbReference>
<keyword evidence="4" id="KW-0963">Cytoplasm</keyword>
<dbReference type="Proteomes" id="UP000663854">
    <property type="component" value="Unassembled WGS sequence"/>
</dbReference>
<organism evidence="9 10">
    <name type="scientific">Rotaria sordida</name>
    <dbReference type="NCBI Taxonomy" id="392033"/>
    <lineage>
        <taxon>Eukaryota</taxon>
        <taxon>Metazoa</taxon>
        <taxon>Spiralia</taxon>
        <taxon>Gnathifera</taxon>
        <taxon>Rotifera</taxon>
        <taxon>Eurotatoria</taxon>
        <taxon>Bdelloidea</taxon>
        <taxon>Philodinida</taxon>
        <taxon>Philodinidae</taxon>
        <taxon>Rotaria</taxon>
    </lineage>
</organism>